<dbReference type="EMBL" id="MU865303">
    <property type="protein sequence ID" value="KAK4229918.1"/>
    <property type="molecule type" value="Genomic_DNA"/>
</dbReference>
<keyword evidence="11" id="KW-0175">Coiled coil</keyword>
<evidence type="ECO:0000256" key="8">
    <source>
        <dbReference type="ARBA" id="ARBA00022833"/>
    </source>
</evidence>
<dbReference type="Pfam" id="PF06978">
    <property type="entry name" value="POP1_N"/>
    <property type="match status" value="1"/>
</dbReference>
<accession>A0AAN7BUM2</accession>
<evidence type="ECO:0000256" key="3">
    <source>
        <dbReference type="ARBA" id="ARBA00022694"/>
    </source>
</evidence>
<dbReference type="InterPro" id="IPR013083">
    <property type="entry name" value="Znf_RING/FYVE/PHD"/>
</dbReference>
<feature type="region of interest" description="Disordered" evidence="12">
    <location>
        <begin position="927"/>
        <end position="973"/>
    </location>
</feature>
<evidence type="ECO:0000256" key="2">
    <source>
        <dbReference type="ARBA" id="ARBA00022679"/>
    </source>
</evidence>
<dbReference type="InterPro" id="IPR039182">
    <property type="entry name" value="Pop1"/>
</dbReference>
<dbReference type="PANTHER" id="PTHR22731:SF3">
    <property type="entry name" value="RIBONUCLEASES P_MRP PROTEIN SUBUNIT POP1"/>
    <property type="match status" value="1"/>
</dbReference>
<dbReference type="InterPro" id="IPR012590">
    <property type="entry name" value="POPLD_dom"/>
</dbReference>
<evidence type="ECO:0000256" key="10">
    <source>
        <dbReference type="PROSITE-ProRule" id="PRU00175"/>
    </source>
</evidence>
<evidence type="ECO:0000256" key="4">
    <source>
        <dbReference type="ARBA" id="ARBA00022723"/>
    </source>
</evidence>
<evidence type="ECO:0000256" key="1">
    <source>
        <dbReference type="ARBA" id="ARBA00004123"/>
    </source>
</evidence>
<feature type="compositionally biased region" description="Basic and acidic residues" evidence="12">
    <location>
        <begin position="16"/>
        <end position="26"/>
    </location>
</feature>
<dbReference type="Gene3D" id="3.30.40.10">
    <property type="entry name" value="Zinc/RING finger domain, C3HC4 (zinc finger)"/>
    <property type="match status" value="1"/>
</dbReference>
<feature type="coiled-coil region" evidence="11">
    <location>
        <begin position="1547"/>
        <end position="1600"/>
    </location>
</feature>
<dbReference type="Proteomes" id="UP001301958">
    <property type="component" value="Unassembled WGS sequence"/>
</dbReference>
<dbReference type="InterPro" id="IPR017907">
    <property type="entry name" value="Znf_RING_CS"/>
</dbReference>
<evidence type="ECO:0000256" key="12">
    <source>
        <dbReference type="SAM" id="MobiDB-lite"/>
    </source>
</evidence>
<proteinExistence type="predicted"/>
<dbReference type="InterPro" id="IPR009723">
    <property type="entry name" value="Pop1_N"/>
</dbReference>
<dbReference type="Gene3D" id="1.20.120.1750">
    <property type="match status" value="1"/>
</dbReference>
<dbReference type="InterPro" id="IPR055079">
    <property type="entry name" value="POP1_C"/>
</dbReference>
<evidence type="ECO:0000256" key="5">
    <source>
        <dbReference type="ARBA" id="ARBA00022737"/>
    </source>
</evidence>
<dbReference type="PROSITE" id="PS50089">
    <property type="entry name" value="ZF_RING_2"/>
    <property type="match status" value="1"/>
</dbReference>
<dbReference type="Pfam" id="PF01485">
    <property type="entry name" value="IBR"/>
    <property type="match status" value="2"/>
</dbReference>
<dbReference type="SUPFAM" id="SSF57850">
    <property type="entry name" value="RING/U-box"/>
    <property type="match status" value="2"/>
</dbReference>
<dbReference type="PROSITE" id="PS00518">
    <property type="entry name" value="ZF_RING_1"/>
    <property type="match status" value="1"/>
</dbReference>
<evidence type="ECO:0000313" key="16">
    <source>
        <dbReference type="Proteomes" id="UP001301958"/>
    </source>
</evidence>
<gene>
    <name evidence="15" type="ORF">QBC38DRAFT_358315</name>
</gene>
<protein>
    <submittedName>
        <fullName evidence="15">Ribonucleases P/MRP protein subunit POP1</fullName>
    </submittedName>
</protein>
<evidence type="ECO:0000259" key="13">
    <source>
        <dbReference type="PROSITE" id="PS50089"/>
    </source>
</evidence>
<evidence type="ECO:0000256" key="7">
    <source>
        <dbReference type="ARBA" id="ARBA00022786"/>
    </source>
</evidence>
<organism evidence="15 16">
    <name type="scientific">Podospora fimiseda</name>
    <dbReference type="NCBI Taxonomy" id="252190"/>
    <lineage>
        <taxon>Eukaryota</taxon>
        <taxon>Fungi</taxon>
        <taxon>Dikarya</taxon>
        <taxon>Ascomycota</taxon>
        <taxon>Pezizomycotina</taxon>
        <taxon>Sordariomycetes</taxon>
        <taxon>Sordariomycetidae</taxon>
        <taxon>Sordariales</taxon>
        <taxon>Podosporaceae</taxon>
        <taxon>Podospora</taxon>
    </lineage>
</organism>
<sequence length="1642" mass="184725">MDGNRHKVPGGPGPSKRKELPIRDTGYRSAKRVKINDARNIRTQKSDAALEDGRLDLQKFLNTREFEIKALQDSMRKCKGANATRVFQSVPREMRRRTASHNVKRVPKRLRARAWKEMIEDNTPTVESRKRRPRTTRARIRAETIKRLRYLAEKKKKQKLQKKSGDESTKKIGAKGTVIETRPPRPKIRRDMLNEPPKTDSKFKKRQINKTWLPTHLWHAKRATMTEPSKPLWGFSLPLTPTAKCYRSTHRASGQKGVVVWDTSYMSTASLYGTSQGIERVLKALGLTQESLWGSRGQKWRSGLRKWTGVLSSQRGDSRRDIAPATIVWNPEPPARDVEMDGSAAQTKKPQRQVLFRIHPSAFIELFEQLLKLVKMETPRLHVEDLRYEIGSIELTGPGSTETLLGVLQPFHDTPDNLECHGQVFQSLAGVTNPATLPKDALLAFSVKDPRLSFPPKRLRLPGDNGAALLETLTKWPVEENLKPFDICNRESRYKASKLPSQKTINRRKGSNPPGQPLQLAPTDPSIPVMLLASRSSADGQAQGTWTMLAPWKCIQAIWYCMMHYPLTTGGNPRLGGLEEQRQIAFEHGTPWFPGDFPATNAGLNWELEQRLKRKRDWDRRPKGKRIEWNSLDLGAGRKGEVGDGLACDFEHLFCLPKPCTPPTQETGASNPGSMDIDPSEKSSNPRNSSLPALSAIQRVSKPSFNALIGPGATGSPPANSVITVGITFVARGVASPCARIYRLPTRTAVSVLPSTQAEVPATDPSVGSGSMPHDLKDQWLAKLLQKSANAEGITRQLNGVPRMPPGVDMETRKKLLAKSLITTELPYPRPPANQTDIGGHPLCPDEKDLIGFVTTGSFCLSEGKGTAIGSISAEKALETVRETGTREGRLCITESGCCISGFGLLRATTAKAPDFLRITRYPYNHIPMDRDNHRPSNPDQGTQRRGTIAQGPSFMAPSPLSPALADPADNNPVGPPELSDVDYLREVLLVQSADITEDVIERELVDKAAALGVDLPIGRRLVYEELNHVSADDSAETLIIQHNRTISTSSNATTTSGLTSRHSTVISATLTESSSVRRRSRSLTFSHYEKYLSQINPALDQPRFHRLYADKAERSGGLLRRSGTRKGVQELKRSITNRLKKRKPNPSSATPIPCICCREDFTRDNNTLQTLPCGHTYCVGCLEVMIAQSTTDESKMPPRCCTQPIPSGIIKTVLPKDKQQLFLKAVQQFSTPWEARVFCPNTACNEFIPPPSKLDPKHPFEAICKYCKTKVCTMCKRNSHRLGQDCPEDRDLDAVLKIGETSGWRRCYKCRTLVELVQGCTHITCRCKAQFCYICGAVWDPAVGCPNFCNGEEELERRRMLEEARLAEIEAEELARVKAAEAEELARQEAERRTAENSQFKRLRKEQEAEMNRFRVFEQKAMAAMRARQSSKKLALVEKYSEQVEKMRERHAKTEQHLEDRQVLAEFELHASLEEKEKKIRLKLRYMEEYVNGNNKLMADKNRDSKMPVREITMKDREQLRQQYCIRDGMERRHQSQVNVLREKQAKALEELVERHAKEMNALVDKRAREIENLAIAFADEEEAALIKFRDRKARLEGRWRIASEMLRVKLEKQHEVPYAASPLPVWPEADPDVVTSTNGE</sequence>
<keyword evidence="5" id="KW-0677">Repeat</keyword>
<feature type="region of interest" description="Disordered" evidence="12">
    <location>
        <begin position="1"/>
        <end position="27"/>
    </location>
</feature>
<comment type="subcellular location">
    <subcellularLocation>
        <location evidence="1">Nucleus</location>
    </subcellularLocation>
</comment>
<feature type="region of interest" description="Disordered" evidence="12">
    <location>
        <begin position="662"/>
        <end position="690"/>
    </location>
</feature>
<feature type="coiled-coil region" evidence="11">
    <location>
        <begin position="1353"/>
        <end position="1399"/>
    </location>
</feature>
<feature type="compositionally biased region" description="Low complexity" evidence="12">
    <location>
        <begin position="957"/>
        <end position="970"/>
    </location>
</feature>
<dbReference type="PROSITE" id="PS51873">
    <property type="entry name" value="TRIAD"/>
    <property type="match status" value="1"/>
</dbReference>
<keyword evidence="9" id="KW-0539">Nucleus</keyword>
<evidence type="ECO:0000256" key="6">
    <source>
        <dbReference type="ARBA" id="ARBA00022771"/>
    </source>
</evidence>
<keyword evidence="2" id="KW-0808">Transferase</keyword>
<evidence type="ECO:0000313" key="15">
    <source>
        <dbReference type="EMBL" id="KAK4229918.1"/>
    </source>
</evidence>
<dbReference type="Pfam" id="PF08170">
    <property type="entry name" value="POPLD"/>
    <property type="match status" value="1"/>
</dbReference>
<feature type="domain" description="RING-type" evidence="14">
    <location>
        <begin position="1151"/>
        <end position="1354"/>
    </location>
</feature>
<dbReference type="CDD" id="cd20335">
    <property type="entry name" value="BRcat_RBR"/>
    <property type="match status" value="1"/>
</dbReference>
<keyword evidence="16" id="KW-1185">Reference proteome</keyword>
<evidence type="ECO:0000256" key="9">
    <source>
        <dbReference type="ARBA" id="ARBA00023242"/>
    </source>
</evidence>
<dbReference type="GO" id="GO:0005655">
    <property type="term" value="C:nucleolar ribonuclease P complex"/>
    <property type="evidence" value="ECO:0007669"/>
    <property type="project" value="InterPro"/>
</dbReference>
<dbReference type="GO" id="GO:0001682">
    <property type="term" value="P:tRNA 5'-leader removal"/>
    <property type="evidence" value="ECO:0007669"/>
    <property type="project" value="InterPro"/>
</dbReference>
<keyword evidence="6 10" id="KW-0863">Zinc-finger</keyword>
<feature type="domain" description="RING-type" evidence="13">
    <location>
        <begin position="1155"/>
        <end position="1201"/>
    </location>
</feature>
<comment type="caution">
    <text evidence="15">The sequence shown here is derived from an EMBL/GenBank/DDBJ whole genome shotgun (WGS) entry which is preliminary data.</text>
</comment>
<evidence type="ECO:0000256" key="11">
    <source>
        <dbReference type="SAM" id="Coils"/>
    </source>
</evidence>
<dbReference type="InterPro" id="IPR002867">
    <property type="entry name" value="IBR_dom"/>
</dbReference>
<dbReference type="GO" id="GO:0016740">
    <property type="term" value="F:transferase activity"/>
    <property type="evidence" value="ECO:0007669"/>
    <property type="project" value="UniProtKB-KW"/>
</dbReference>
<keyword evidence="3" id="KW-0819">tRNA processing</keyword>
<evidence type="ECO:0000259" key="14">
    <source>
        <dbReference type="PROSITE" id="PS51873"/>
    </source>
</evidence>
<dbReference type="PANTHER" id="PTHR22731">
    <property type="entry name" value="RIBONUCLEASES P/MRP PROTEIN SUBUNIT POP1"/>
    <property type="match status" value="1"/>
</dbReference>
<reference evidence="15" key="1">
    <citation type="journal article" date="2023" name="Mol. Phylogenet. Evol.">
        <title>Genome-scale phylogeny and comparative genomics of the fungal order Sordariales.</title>
        <authorList>
            <person name="Hensen N."/>
            <person name="Bonometti L."/>
            <person name="Westerberg I."/>
            <person name="Brannstrom I.O."/>
            <person name="Guillou S."/>
            <person name="Cros-Aarteil S."/>
            <person name="Calhoun S."/>
            <person name="Haridas S."/>
            <person name="Kuo A."/>
            <person name="Mondo S."/>
            <person name="Pangilinan J."/>
            <person name="Riley R."/>
            <person name="LaButti K."/>
            <person name="Andreopoulos B."/>
            <person name="Lipzen A."/>
            <person name="Chen C."/>
            <person name="Yan M."/>
            <person name="Daum C."/>
            <person name="Ng V."/>
            <person name="Clum A."/>
            <person name="Steindorff A."/>
            <person name="Ohm R.A."/>
            <person name="Martin F."/>
            <person name="Silar P."/>
            <person name="Natvig D.O."/>
            <person name="Lalanne C."/>
            <person name="Gautier V."/>
            <person name="Ament-Velasquez S.L."/>
            <person name="Kruys A."/>
            <person name="Hutchinson M.I."/>
            <person name="Powell A.J."/>
            <person name="Barry K."/>
            <person name="Miller A.N."/>
            <person name="Grigoriev I.V."/>
            <person name="Debuchy R."/>
            <person name="Gladieux P."/>
            <person name="Hiltunen Thoren M."/>
            <person name="Johannesson H."/>
        </authorList>
    </citation>
    <scope>NUCLEOTIDE SEQUENCE</scope>
    <source>
        <strain evidence="15">CBS 990.96</strain>
    </source>
</reference>
<feature type="region of interest" description="Disordered" evidence="12">
    <location>
        <begin position="498"/>
        <end position="523"/>
    </location>
</feature>
<keyword evidence="7" id="KW-0833">Ubl conjugation pathway</keyword>
<dbReference type="Pfam" id="PF22770">
    <property type="entry name" value="POP1_C"/>
    <property type="match status" value="1"/>
</dbReference>
<dbReference type="GO" id="GO:0008270">
    <property type="term" value="F:zinc ion binding"/>
    <property type="evidence" value="ECO:0007669"/>
    <property type="project" value="UniProtKB-KW"/>
</dbReference>
<dbReference type="InterPro" id="IPR044066">
    <property type="entry name" value="TRIAD_supradom"/>
</dbReference>
<feature type="compositionally biased region" description="Basic and acidic residues" evidence="12">
    <location>
        <begin position="928"/>
        <end position="937"/>
    </location>
</feature>
<dbReference type="InterPro" id="IPR001841">
    <property type="entry name" value="Znf_RING"/>
</dbReference>
<dbReference type="GO" id="GO:0000172">
    <property type="term" value="C:ribonuclease MRP complex"/>
    <property type="evidence" value="ECO:0007669"/>
    <property type="project" value="InterPro"/>
</dbReference>
<keyword evidence="8" id="KW-0862">Zinc</keyword>
<name>A0AAN7BUM2_9PEZI</name>
<keyword evidence="4" id="KW-0479">Metal-binding</keyword>
<reference evidence="15" key="2">
    <citation type="submission" date="2023-05" db="EMBL/GenBank/DDBJ databases">
        <authorList>
            <consortium name="Lawrence Berkeley National Laboratory"/>
            <person name="Steindorff A."/>
            <person name="Hensen N."/>
            <person name="Bonometti L."/>
            <person name="Westerberg I."/>
            <person name="Brannstrom I.O."/>
            <person name="Guillou S."/>
            <person name="Cros-Aarteil S."/>
            <person name="Calhoun S."/>
            <person name="Haridas S."/>
            <person name="Kuo A."/>
            <person name="Mondo S."/>
            <person name="Pangilinan J."/>
            <person name="Riley R."/>
            <person name="Labutti K."/>
            <person name="Andreopoulos B."/>
            <person name="Lipzen A."/>
            <person name="Chen C."/>
            <person name="Yanf M."/>
            <person name="Daum C."/>
            <person name="Ng V."/>
            <person name="Clum A."/>
            <person name="Ohm R."/>
            <person name="Martin F."/>
            <person name="Silar P."/>
            <person name="Natvig D."/>
            <person name="Lalanne C."/>
            <person name="Gautier V."/>
            <person name="Ament-Velasquez S.L."/>
            <person name="Kruys A."/>
            <person name="Hutchinson M.I."/>
            <person name="Powell A.J."/>
            <person name="Barry K."/>
            <person name="Miller A.N."/>
            <person name="Grigoriev I.V."/>
            <person name="Debuchy R."/>
            <person name="Gladieux P."/>
            <person name="Thoren M.H."/>
            <person name="Johannesson H."/>
        </authorList>
    </citation>
    <scope>NUCLEOTIDE SEQUENCE</scope>
    <source>
        <strain evidence="15">CBS 990.96</strain>
    </source>
</reference>
<feature type="compositionally biased region" description="Polar residues" evidence="12">
    <location>
        <begin position="663"/>
        <end position="673"/>
    </location>
</feature>
<dbReference type="CDD" id="cd22584">
    <property type="entry name" value="Rcat_RBR_unk"/>
    <property type="match status" value="1"/>
</dbReference>